<name>A0ABY3YII2_9FLAO</name>
<sequence>MKLKRYCLALDLIDDPELIAAYRKYHENVWPEIIASIKTSGIAEMEIYNTGNRLFMIMDVDKTFSFEQKAAKDSSNKRVQEWENLMWKYQKAIPVAKPGEKWVLMDKIFKLTSQ</sequence>
<accession>A0ABY3YII2</accession>
<protein>
    <submittedName>
        <fullName evidence="1">L-rhamnose mutarotase</fullName>
    </submittedName>
</protein>
<reference evidence="1 2" key="1">
    <citation type="journal article" date="2018" name="Int. J. Syst. Evol. Microbiol.">
        <title>Zhouia spongiae sp. nov., isolated from a marine sponge.</title>
        <authorList>
            <person name="Zhuang L."/>
            <person name="Lin B."/>
            <person name="Qin F."/>
            <person name="Luo L."/>
        </authorList>
    </citation>
    <scope>NUCLEOTIDE SEQUENCE [LARGE SCALE GENOMIC DNA]</scope>
    <source>
        <strain evidence="1 2">HN-Y44</strain>
    </source>
</reference>
<dbReference type="PANTHER" id="PTHR43239">
    <property type="entry name" value="UPF0734 PROTEIN DDB_G0273871/DDB_G0273177"/>
    <property type="match status" value="1"/>
</dbReference>
<dbReference type="InterPro" id="IPR052996">
    <property type="entry name" value="Carb_Metab_Mutarotase"/>
</dbReference>
<dbReference type="Pfam" id="PF05336">
    <property type="entry name" value="rhaM"/>
    <property type="match status" value="1"/>
</dbReference>
<evidence type="ECO:0000313" key="2">
    <source>
        <dbReference type="Proteomes" id="UP000829476"/>
    </source>
</evidence>
<dbReference type="Proteomes" id="UP000829476">
    <property type="component" value="Chromosome"/>
</dbReference>
<keyword evidence="2" id="KW-1185">Reference proteome</keyword>
<dbReference type="SUPFAM" id="SSF54909">
    <property type="entry name" value="Dimeric alpha+beta barrel"/>
    <property type="match status" value="1"/>
</dbReference>
<dbReference type="InterPro" id="IPR008000">
    <property type="entry name" value="Rham/fucose_mutarotase"/>
</dbReference>
<proteinExistence type="predicted"/>
<dbReference type="InterPro" id="IPR011008">
    <property type="entry name" value="Dimeric_a/b-barrel"/>
</dbReference>
<evidence type="ECO:0000313" key="1">
    <source>
        <dbReference type="EMBL" id="UNY97465.1"/>
    </source>
</evidence>
<dbReference type="Gene3D" id="3.30.70.100">
    <property type="match status" value="1"/>
</dbReference>
<gene>
    <name evidence="1" type="ORF">MQE36_10215</name>
</gene>
<organism evidence="1 2">
    <name type="scientific">Zhouia spongiae</name>
    <dbReference type="NCBI Taxonomy" id="2202721"/>
    <lineage>
        <taxon>Bacteria</taxon>
        <taxon>Pseudomonadati</taxon>
        <taxon>Bacteroidota</taxon>
        <taxon>Flavobacteriia</taxon>
        <taxon>Flavobacteriales</taxon>
        <taxon>Flavobacteriaceae</taxon>
        <taxon>Zhouia</taxon>
    </lineage>
</organism>
<dbReference type="EMBL" id="CP094326">
    <property type="protein sequence ID" value="UNY97465.1"/>
    <property type="molecule type" value="Genomic_DNA"/>
</dbReference>
<dbReference type="PANTHER" id="PTHR43239:SF1">
    <property type="entry name" value="UPF0734 PROTEIN DDB_G0273871_DDB_G0273177"/>
    <property type="match status" value="1"/>
</dbReference>